<reference evidence="1" key="1">
    <citation type="journal article" date="2015" name="Nature">
        <title>Complex archaea that bridge the gap between prokaryotes and eukaryotes.</title>
        <authorList>
            <person name="Spang A."/>
            <person name="Saw J.H."/>
            <person name="Jorgensen S.L."/>
            <person name="Zaremba-Niedzwiedzka K."/>
            <person name="Martijn J."/>
            <person name="Lind A.E."/>
            <person name="van Eijk R."/>
            <person name="Schleper C."/>
            <person name="Guy L."/>
            <person name="Ettema T.J."/>
        </authorList>
    </citation>
    <scope>NUCLEOTIDE SEQUENCE</scope>
</reference>
<name>A0A0F9L8C9_9ZZZZ</name>
<comment type="caution">
    <text evidence="1">The sequence shown here is derived from an EMBL/GenBank/DDBJ whole genome shotgun (WGS) entry which is preliminary data.</text>
</comment>
<proteinExistence type="predicted"/>
<evidence type="ECO:0000313" key="1">
    <source>
        <dbReference type="EMBL" id="KKM83696.1"/>
    </source>
</evidence>
<organism evidence="1">
    <name type="scientific">marine sediment metagenome</name>
    <dbReference type="NCBI Taxonomy" id="412755"/>
    <lineage>
        <taxon>unclassified sequences</taxon>
        <taxon>metagenomes</taxon>
        <taxon>ecological metagenomes</taxon>
    </lineage>
</organism>
<protein>
    <submittedName>
        <fullName evidence="1">Uncharacterized protein</fullName>
    </submittedName>
</protein>
<dbReference type="AlphaFoldDB" id="A0A0F9L8C9"/>
<dbReference type="EMBL" id="LAZR01007675">
    <property type="protein sequence ID" value="KKM83696.1"/>
    <property type="molecule type" value="Genomic_DNA"/>
</dbReference>
<sequence>MSTTQIRQGDVFIESCGVTIEELRESGKSEAKDRIILAEGEATGHAHRCVATPRGKESVELFTMNDKRYMFVPESFGTVGVKHEEHAEVMVAPGCHEIVIQREYRDGEIRRVMD</sequence>
<gene>
    <name evidence="1" type="ORF">LCGC14_1306730</name>
</gene>
<accession>A0A0F9L8C9</accession>